<dbReference type="FunFam" id="3.40.50.300:FF:000055">
    <property type="entry name" value="GTP-binding protein TypA"/>
    <property type="match status" value="1"/>
</dbReference>
<comment type="caution">
    <text evidence="6">The sequence shown here is derived from an EMBL/GenBank/DDBJ whole genome shotgun (WGS) entry which is preliminary data.</text>
</comment>
<dbReference type="InterPro" id="IPR047042">
    <property type="entry name" value="BipA_II"/>
</dbReference>
<dbReference type="SUPFAM" id="SSF54980">
    <property type="entry name" value="EF-G C-terminal domain-like"/>
    <property type="match status" value="2"/>
</dbReference>
<dbReference type="InterPro" id="IPR009000">
    <property type="entry name" value="Transl_B-barrel_sf"/>
</dbReference>
<keyword evidence="4" id="KW-0699">rRNA-binding</keyword>
<dbReference type="GO" id="GO:0005525">
    <property type="term" value="F:GTP binding"/>
    <property type="evidence" value="ECO:0007669"/>
    <property type="project" value="UniProtKB-UniRule"/>
</dbReference>
<keyword evidence="2 4" id="KW-0342">GTP-binding</keyword>
<dbReference type="FunFam" id="2.40.30.10:FF:000016">
    <property type="entry name" value="GTP-binding protein TypA"/>
    <property type="match status" value="1"/>
</dbReference>
<dbReference type="GO" id="GO:0000027">
    <property type="term" value="P:ribosomal large subunit assembly"/>
    <property type="evidence" value="ECO:0007669"/>
    <property type="project" value="UniProtKB-UniRule"/>
</dbReference>
<dbReference type="Gene3D" id="2.40.30.10">
    <property type="entry name" value="Translation factors"/>
    <property type="match status" value="1"/>
</dbReference>
<dbReference type="STRING" id="119224.AKK44_04350"/>
<dbReference type="InterPro" id="IPR004161">
    <property type="entry name" value="EFTu-like_2"/>
</dbReference>
<dbReference type="InterPro" id="IPR048876">
    <property type="entry name" value="BipA_C"/>
</dbReference>
<dbReference type="InterPro" id="IPR000795">
    <property type="entry name" value="T_Tr_GTP-bd_dom"/>
</dbReference>
<feature type="binding site" evidence="4">
    <location>
        <begin position="131"/>
        <end position="134"/>
    </location>
    <ligand>
        <name>GTP</name>
        <dbReference type="ChEBI" id="CHEBI:37565"/>
    </ligand>
</feature>
<evidence type="ECO:0000313" key="6">
    <source>
        <dbReference type="EMBL" id="KPJ22472.1"/>
    </source>
</evidence>
<dbReference type="CDD" id="cd03710">
    <property type="entry name" value="BipA_TypA_C"/>
    <property type="match status" value="1"/>
</dbReference>
<comment type="function">
    <text evidence="4">A 50S ribosomal subunit assembly protein with GTPase activity, required for 50S subunit assembly at low temperatures, may also play a role in translation. Binds GTP and analogs. Binds the 70S ribosome between the 30S and 50S subunits, in a similar position as ribosome-bound EF-G; it contacts a number of ribosomal proteins, both rRNAs and the A-site tRNA.</text>
</comment>
<dbReference type="Gene3D" id="3.30.70.870">
    <property type="entry name" value="Elongation Factor G (Translational Gtpase), domain 3"/>
    <property type="match status" value="1"/>
</dbReference>
<comment type="subcellular location">
    <subcellularLocation>
        <location evidence="4">Cytoplasm</location>
    </subcellularLocation>
    <text evidence="4">Binds to ribosomes.</text>
</comment>
<keyword evidence="7" id="KW-1185">Reference proteome</keyword>
<dbReference type="Pfam" id="PF00009">
    <property type="entry name" value="GTP_EFTU"/>
    <property type="match status" value="1"/>
</dbReference>
<dbReference type="GO" id="GO:0005829">
    <property type="term" value="C:cytosol"/>
    <property type="evidence" value="ECO:0007669"/>
    <property type="project" value="TreeGrafter"/>
</dbReference>
<dbReference type="Gene3D" id="3.30.70.240">
    <property type="match status" value="1"/>
</dbReference>
<dbReference type="PANTHER" id="PTHR42908">
    <property type="entry name" value="TRANSLATION ELONGATION FACTOR-RELATED"/>
    <property type="match status" value="1"/>
</dbReference>
<dbReference type="GO" id="GO:1990904">
    <property type="term" value="C:ribonucleoprotein complex"/>
    <property type="evidence" value="ECO:0007669"/>
    <property type="project" value="TreeGrafter"/>
</dbReference>
<keyword evidence="1 4" id="KW-0547">Nucleotide-binding</keyword>
<evidence type="ECO:0000256" key="4">
    <source>
        <dbReference type="HAMAP-Rule" id="MF_00849"/>
    </source>
</evidence>
<feature type="binding site" evidence="4">
    <location>
        <begin position="18"/>
        <end position="23"/>
    </location>
    <ligand>
        <name>GTP</name>
        <dbReference type="ChEBI" id="CHEBI:37565"/>
    </ligand>
</feature>
<dbReference type="SMART" id="SM00838">
    <property type="entry name" value="EFG_C"/>
    <property type="match status" value="1"/>
</dbReference>
<dbReference type="InterPro" id="IPR031157">
    <property type="entry name" value="G_TR_CS"/>
</dbReference>
<dbReference type="Pfam" id="PF00679">
    <property type="entry name" value="EFG_C"/>
    <property type="match status" value="1"/>
</dbReference>
<evidence type="ECO:0000259" key="5">
    <source>
        <dbReference type="PROSITE" id="PS51722"/>
    </source>
</evidence>
<dbReference type="PANTHER" id="PTHR42908:SF8">
    <property type="entry name" value="TR-TYPE G DOMAIN-CONTAINING PROTEIN"/>
    <property type="match status" value="1"/>
</dbReference>
<dbReference type="GO" id="GO:0043022">
    <property type="term" value="F:ribosome binding"/>
    <property type="evidence" value="ECO:0007669"/>
    <property type="project" value="UniProtKB-UniRule"/>
</dbReference>
<feature type="domain" description="Tr-type G" evidence="5">
    <location>
        <begin position="6"/>
        <end position="203"/>
    </location>
</feature>
<dbReference type="RefSeq" id="WP_037596352.1">
    <property type="nucleotide sequence ID" value="NZ_LHQM01000013.1"/>
</dbReference>
<dbReference type="SUPFAM" id="SSF52540">
    <property type="entry name" value="P-loop containing nucleoside triphosphate hydrolases"/>
    <property type="match status" value="1"/>
</dbReference>
<keyword evidence="4" id="KW-0378">Hydrolase</keyword>
<dbReference type="NCBIfam" id="TIGR01394">
    <property type="entry name" value="TypA_BipA"/>
    <property type="match status" value="1"/>
</dbReference>
<dbReference type="GO" id="GO:0000049">
    <property type="term" value="F:tRNA binding"/>
    <property type="evidence" value="ECO:0007669"/>
    <property type="project" value="UniProtKB-KW"/>
</dbReference>
<evidence type="ECO:0000256" key="2">
    <source>
        <dbReference type="ARBA" id="ARBA00023134"/>
    </source>
</evidence>
<dbReference type="InterPro" id="IPR047043">
    <property type="entry name" value="BipA_III"/>
</dbReference>
<dbReference type="CDD" id="cd16263">
    <property type="entry name" value="BipA_III"/>
    <property type="match status" value="1"/>
</dbReference>
<evidence type="ECO:0000313" key="7">
    <source>
        <dbReference type="Proteomes" id="UP000049578"/>
    </source>
</evidence>
<dbReference type="Pfam" id="PF21018">
    <property type="entry name" value="BipA_C"/>
    <property type="match status" value="1"/>
</dbReference>
<accession>A0A0P6S7Y5</accession>
<dbReference type="GO" id="GO:0009409">
    <property type="term" value="P:response to cold"/>
    <property type="evidence" value="ECO:0007669"/>
    <property type="project" value="UniProtKB-ARBA"/>
</dbReference>
<dbReference type="Pfam" id="PF03144">
    <property type="entry name" value="GTP_EFTU_D2"/>
    <property type="match status" value="1"/>
</dbReference>
<dbReference type="Gene3D" id="2.40.50.250">
    <property type="entry name" value="bipa protein"/>
    <property type="match status" value="1"/>
</dbReference>
<dbReference type="InterPro" id="IPR006298">
    <property type="entry name" value="BipA"/>
</dbReference>
<dbReference type="PROSITE" id="PS00301">
    <property type="entry name" value="G_TR_1"/>
    <property type="match status" value="1"/>
</dbReference>
<proteinExistence type="inferred from homology"/>
<dbReference type="PROSITE" id="PS51722">
    <property type="entry name" value="G_TR_2"/>
    <property type="match status" value="1"/>
</dbReference>
<keyword evidence="4" id="KW-0690">Ribosome biogenesis</keyword>
<evidence type="ECO:0000256" key="1">
    <source>
        <dbReference type="ARBA" id="ARBA00022741"/>
    </source>
</evidence>
<dbReference type="InterPro" id="IPR035651">
    <property type="entry name" value="BipA_V"/>
</dbReference>
<protein>
    <recommendedName>
        <fullName evidence="4">Large ribosomal subunit assembly factor BipA</fullName>
        <ecNumber evidence="4">3.6.5.-</ecNumber>
    </recommendedName>
    <alternativeName>
        <fullName evidence="4">GTP-binding protein BipA</fullName>
    </alternativeName>
</protein>
<dbReference type="InterPro" id="IPR047041">
    <property type="entry name" value="BipA_GTP-bd_dom"/>
</dbReference>
<dbReference type="PRINTS" id="PR00315">
    <property type="entry name" value="ELONGATNFCT"/>
</dbReference>
<dbReference type="EMBL" id="LHQM01000013">
    <property type="protein sequence ID" value="KPJ22472.1"/>
    <property type="molecule type" value="Genomic_DNA"/>
</dbReference>
<dbReference type="FunFam" id="3.30.70.870:FF:000003">
    <property type="entry name" value="GTP-binding protein TypA"/>
    <property type="match status" value="1"/>
</dbReference>
<dbReference type="AlphaFoldDB" id="A0A0P6S7Y5"/>
<comment type="subunit">
    <text evidence="4">Monomer.</text>
</comment>
<dbReference type="InterPro" id="IPR005225">
    <property type="entry name" value="Small_GTP-bd"/>
</dbReference>
<dbReference type="NCBIfam" id="TIGR00231">
    <property type="entry name" value="small_GTP"/>
    <property type="match status" value="1"/>
</dbReference>
<keyword evidence="4" id="KW-0694">RNA-binding</keyword>
<keyword evidence="4" id="KW-0820">tRNA-binding</keyword>
<reference evidence="6 7" key="1">
    <citation type="submission" date="2015-08" db="EMBL/GenBank/DDBJ databases">
        <title>Genome sequence of Streptococcus phocae subsp. phocae ATCC 51973T isolated from liver specimen obtained from seal.</title>
        <authorList>
            <person name="Avendano-Herrera R."/>
        </authorList>
    </citation>
    <scope>NUCLEOTIDE SEQUENCE [LARGE SCALE GENOMIC DNA]</scope>
    <source>
        <strain evidence="6 7">ATCC 51973</strain>
    </source>
</reference>
<comment type="similarity">
    <text evidence="4">Belongs to the TRAFAC class translation factor GTPase superfamily. Classic translation factor GTPase family. BipA subfamily.</text>
</comment>
<dbReference type="CDD" id="cd03691">
    <property type="entry name" value="BipA_TypA_II"/>
    <property type="match status" value="1"/>
</dbReference>
<dbReference type="GO" id="GO:0019843">
    <property type="term" value="F:rRNA binding"/>
    <property type="evidence" value="ECO:0007669"/>
    <property type="project" value="UniProtKB-KW"/>
</dbReference>
<gene>
    <name evidence="4" type="primary">bipA</name>
    <name evidence="6" type="ORF">AKK44_04350</name>
</gene>
<dbReference type="InterPro" id="IPR000640">
    <property type="entry name" value="EFG_V-like"/>
</dbReference>
<name>A0A0P6S7Y5_9STRE</name>
<dbReference type="InterPro" id="IPR027417">
    <property type="entry name" value="P-loop_NTPase"/>
</dbReference>
<dbReference type="PATRIC" id="fig|119224.3.peg.401"/>
<dbReference type="FunFam" id="3.30.70.240:FF:000002">
    <property type="entry name" value="GTP-binding protein TypA"/>
    <property type="match status" value="1"/>
</dbReference>
<dbReference type="HAMAP" id="MF_00849">
    <property type="entry name" value="BipA"/>
    <property type="match status" value="1"/>
</dbReference>
<keyword evidence="4" id="KW-0963">Cytoplasm</keyword>
<dbReference type="Gene3D" id="3.40.50.300">
    <property type="entry name" value="P-loop containing nucleotide triphosphate hydrolases"/>
    <property type="match status" value="1"/>
</dbReference>
<dbReference type="InterPro" id="IPR042116">
    <property type="entry name" value="TypA/BipA_C"/>
</dbReference>
<dbReference type="InterPro" id="IPR035647">
    <property type="entry name" value="EFG_III/V"/>
</dbReference>
<organism evidence="6 7">
    <name type="scientific">Streptococcus phocae</name>
    <dbReference type="NCBI Taxonomy" id="119224"/>
    <lineage>
        <taxon>Bacteria</taxon>
        <taxon>Bacillati</taxon>
        <taxon>Bacillota</taxon>
        <taxon>Bacilli</taxon>
        <taxon>Lactobacillales</taxon>
        <taxon>Streptococcaceae</taxon>
        <taxon>Streptococcus</taxon>
    </lineage>
</organism>
<dbReference type="CDD" id="cd01891">
    <property type="entry name" value="TypA_BipA"/>
    <property type="match status" value="1"/>
</dbReference>
<dbReference type="FunFam" id="2.40.50.250:FF:000001">
    <property type="entry name" value="GTP-binding protein TypA"/>
    <property type="match status" value="1"/>
</dbReference>
<dbReference type="Proteomes" id="UP000049578">
    <property type="component" value="Unassembled WGS sequence"/>
</dbReference>
<evidence type="ECO:0000256" key="3">
    <source>
        <dbReference type="ARBA" id="ARBA00048548"/>
    </source>
</evidence>
<dbReference type="EC" id="3.6.5.-" evidence="4"/>
<comment type="catalytic activity">
    <reaction evidence="3 4">
        <text>GTP + H2O = GDP + phosphate + H(+)</text>
        <dbReference type="Rhea" id="RHEA:19669"/>
        <dbReference type="ChEBI" id="CHEBI:15377"/>
        <dbReference type="ChEBI" id="CHEBI:15378"/>
        <dbReference type="ChEBI" id="CHEBI:37565"/>
        <dbReference type="ChEBI" id="CHEBI:43474"/>
        <dbReference type="ChEBI" id="CHEBI:58189"/>
    </reaction>
</comment>
<sequence>MTKFREDIRNVAIIAHVDHGKTTLVDELLKQSHTLDERKELQERAMDSNDIEKERGITILAKNTAVSYKDTRINIMDTPGHADFGGEVERIMKMVDGVVLVVDAYEGTMPQTRFVLKKALEQNLIPIVVVNKIDKPSARPAEVVDEVLELFIELGADDEQLEFPVVYASAINGTSSLSDDPADQIKTMEPVFDTIIEHIPAPVDNSDEPLQFQVSLLDYNDFVGRIGIGRIFRGSIKVGDNVTLSKLDRSTKNFRVTKLFGFFGLERREIQEAKAGDLIAVSGMEDIFVGETITPTNAIDPLPILRIDEPTLQMTFLVNNSPFAGREGKWITSRKIEERLLAELQTDVSLRVEATDSPDKWRVSGRGELHLSILIETMRREGYEIQVSRPEVIIKEVDGVRCEPFERVQIDTPEEYQGAIIQSLSERKGDMLDMQIVGNGQTRLSFLIPARGLIGYSTEFLSMTRGYGIMNHTFDQYLPVVSGEIGGRHRGALVSIDTGKATTYSIMRVEERGTIFVNPGTEVYEGMIVGEHSRDNDLGVNITTAKQMTNVRSANKDQTSVIKTPRILTLEESLEFLNDDEYMEVTPESIRLRKQILNKAARDKASKKKKSSE</sequence>
<dbReference type="GO" id="GO:0010467">
    <property type="term" value="P:gene expression"/>
    <property type="evidence" value="ECO:0007669"/>
    <property type="project" value="UniProtKB-ARBA"/>
</dbReference>
<dbReference type="SUPFAM" id="SSF50447">
    <property type="entry name" value="Translation proteins"/>
    <property type="match status" value="1"/>
</dbReference>
<dbReference type="GO" id="GO:0003924">
    <property type="term" value="F:GTPase activity"/>
    <property type="evidence" value="ECO:0007669"/>
    <property type="project" value="UniProtKB-UniRule"/>
</dbReference>